<evidence type="ECO:0000313" key="2">
    <source>
        <dbReference type="Proteomes" id="UP000076962"/>
    </source>
</evidence>
<proteinExistence type="predicted"/>
<sequence length="79" mass="9297">MLSQIETDHILSTLAHLAARWRGIYENSPSNHEVVSHYNELLRFLIHTGWDEGLALEEELPDELMPREYLELSKEWSHV</sequence>
<evidence type="ECO:0000313" key="1">
    <source>
        <dbReference type="EMBL" id="OAD21749.1"/>
    </source>
</evidence>
<keyword evidence="2" id="KW-1185">Reference proteome</keyword>
<reference evidence="1 2" key="1">
    <citation type="submission" date="2016-05" db="EMBL/GenBank/DDBJ databases">
        <title>Single-cell genome of chain-forming Candidatus Thiomargarita nelsonii and comparison to other large sulfur-oxidizing bacteria.</title>
        <authorList>
            <person name="Winkel M."/>
            <person name="Salman V."/>
            <person name="Woyke T."/>
            <person name="Schulz-Vogt H."/>
            <person name="Richter M."/>
            <person name="Flood B."/>
            <person name="Bailey J."/>
            <person name="Amann R."/>
            <person name="Mussmann M."/>
        </authorList>
    </citation>
    <scope>NUCLEOTIDE SEQUENCE [LARGE SCALE GENOMIC DNA]</scope>
    <source>
        <strain evidence="1 2">THI036</strain>
    </source>
</reference>
<gene>
    <name evidence="1" type="ORF">THIOM_002479</name>
</gene>
<protein>
    <submittedName>
        <fullName evidence="1">Uncharacterized protein</fullName>
    </submittedName>
</protein>
<accession>A0A176S1E3</accession>
<dbReference type="AlphaFoldDB" id="A0A176S1E3"/>
<dbReference type="Proteomes" id="UP000076962">
    <property type="component" value="Unassembled WGS sequence"/>
</dbReference>
<dbReference type="EMBL" id="LUTY01001418">
    <property type="protein sequence ID" value="OAD21749.1"/>
    <property type="molecule type" value="Genomic_DNA"/>
</dbReference>
<organism evidence="1 2">
    <name type="scientific">Candidatus Thiomargarita nelsonii</name>
    <dbReference type="NCBI Taxonomy" id="1003181"/>
    <lineage>
        <taxon>Bacteria</taxon>
        <taxon>Pseudomonadati</taxon>
        <taxon>Pseudomonadota</taxon>
        <taxon>Gammaproteobacteria</taxon>
        <taxon>Thiotrichales</taxon>
        <taxon>Thiotrichaceae</taxon>
        <taxon>Thiomargarita</taxon>
    </lineage>
</organism>
<comment type="caution">
    <text evidence="1">The sequence shown here is derived from an EMBL/GenBank/DDBJ whole genome shotgun (WGS) entry which is preliminary data.</text>
</comment>
<name>A0A176S1E3_9GAMM</name>